<accession>A0ABV5FAG5</accession>
<dbReference type="RefSeq" id="WP_379860620.1">
    <property type="nucleotide sequence ID" value="NZ_JBHMFC010000020.1"/>
</dbReference>
<dbReference type="Proteomes" id="UP001589585">
    <property type="component" value="Unassembled WGS sequence"/>
</dbReference>
<gene>
    <name evidence="2" type="ORF">ACFFU9_06650</name>
</gene>
<feature type="chain" id="PRO_5045965437" description="PKD domain-containing protein" evidence="1">
    <location>
        <begin position="24"/>
        <end position="243"/>
    </location>
</feature>
<keyword evidence="3" id="KW-1185">Reference proteome</keyword>
<evidence type="ECO:0000313" key="3">
    <source>
        <dbReference type="Proteomes" id="UP001589585"/>
    </source>
</evidence>
<sequence>MKKINKFFTYSLVFIASSLFVLSCEDDDIESDSGKVIPKIFNLQGSTLTFENSTSTYAVTPPRGGSEYIWTVTGAEVKPISGRTDKINLYFNQTENPVSVSVVEKAFNGLVSEASQIDVTVVCNPKPGVYRIEMHDSADDGWQTDGANGGAGITVNVDGNIVEFGMCNPYEDSEFDCPTGDFSNAEATVTIPEGTISATWSFPGDEYGEISFEIYGPDNTLAFASGGPGETEAGQLPVVVCAN</sequence>
<reference evidence="2 3" key="1">
    <citation type="submission" date="2024-09" db="EMBL/GenBank/DDBJ databases">
        <authorList>
            <person name="Sun Q."/>
            <person name="Mori K."/>
        </authorList>
    </citation>
    <scope>NUCLEOTIDE SEQUENCE [LARGE SCALE GENOMIC DNA]</scope>
    <source>
        <strain evidence="2 3">CECT 8622</strain>
    </source>
</reference>
<comment type="caution">
    <text evidence="2">The sequence shown here is derived from an EMBL/GenBank/DDBJ whole genome shotgun (WGS) entry which is preliminary data.</text>
</comment>
<evidence type="ECO:0000256" key="1">
    <source>
        <dbReference type="SAM" id="SignalP"/>
    </source>
</evidence>
<dbReference type="PROSITE" id="PS51257">
    <property type="entry name" value="PROKAR_LIPOPROTEIN"/>
    <property type="match status" value="1"/>
</dbReference>
<evidence type="ECO:0000313" key="2">
    <source>
        <dbReference type="EMBL" id="MFB9056422.1"/>
    </source>
</evidence>
<name>A0ABV5FAG5_9FLAO</name>
<keyword evidence="1" id="KW-0732">Signal</keyword>
<organism evidence="2 3">
    <name type="scientific">Mariniflexile ostreae</name>
    <dbReference type="NCBI Taxonomy" id="1520892"/>
    <lineage>
        <taxon>Bacteria</taxon>
        <taxon>Pseudomonadati</taxon>
        <taxon>Bacteroidota</taxon>
        <taxon>Flavobacteriia</taxon>
        <taxon>Flavobacteriales</taxon>
        <taxon>Flavobacteriaceae</taxon>
        <taxon>Mariniflexile</taxon>
    </lineage>
</organism>
<protein>
    <recommendedName>
        <fullName evidence="4">PKD domain-containing protein</fullName>
    </recommendedName>
</protein>
<proteinExistence type="predicted"/>
<feature type="signal peptide" evidence="1">
    <location>
        <begin position="1"/>
        <end position="23"/>
    </location>
</feature>
<evidence type="ECO:0008006" key="4">
    <source>
        <dbReference type="Google" id="ProtNLM"/>
    </source>
</evidence>
<dbReference type="EMBL" id="JBHMFC010000020">
    <property type="protein sequence ID" value="MFB9056422.1"/>
    <property type="molecule type" value="Genomic_DNA"/>
</dbReference>